<sequence>MTCRKVTGEKVTVEKEGGTRGQEMREVDATGGKTKGKAEHPEMYRRFTISTSVVRDRMGSFNSFELYMKLESPPSGHQRAREALSRPDTEVASGGGVGADRP</sequence>
<feature type="region of interest" description="Disordered" evidence="1">
    <location>
        <begin position="1"/>
        <end position="39"/>
    </location>
</feature>
<reference evidence="2" key="1">
    <citation type="journal article" date="2023" name="Mol. Biol. Evol.">
        <title>Third-Generation Sequencing Reveals the Adaptive Role of the Epigenome in Three Deep-Sea Polychaetes.</title>
        <authorList>
            <person name="Perez M."/>
            <person name="Aroh O."/>
            <person name="Sun Y."/>
            <person name="Lan Y."/>
            <person name="Juniper S.K."/>
            <person name="Young C.R."/>
            <person name="Angers B."/>
            <person name="Qian P.Y."/>
        </authorList>
    </citation>
    <scope>NUCLEOTIDE SEQUENCE</scope>
    <source>
        <strain evidence="2">R07B-5</strain>
    </source>
</reference>
<comment type="caution">
    <text evidence="2">The sequence shown here is derived from an EMBL/GenBank/DDBJ whole genome shotgun (WGS) entry which is preliminary data.</text>
</comment>
<feature type="region of interest" description="Disordered" evidence="1">
    <location>
        <begin position="72"/>
        <end position="102"/>
    </location>
</feature>
<proteinExistence type="predicted"/>
<accession>A0AAD9JA83</accession>
<feature type="compositionally biased region" description="Basic and acidic residues" evidence="1">
    <location>
        <begin position="79"/>
        <end position="89"/>
    </location>
</feature>
<protein>
    <submittedName>
        <fullName evidence="2">Uncharacterized protein</fullName>
    </submittedName>
</protein>
<organism evidence="2 3">
    <name type="scientific">Ridgeia piscesae</name>
    <name type="common">Tubeworm</name>
    <dbReference type="NCBI Taxonomy" id="27915"/>
    <lineage>
        <taxon>Eukaryota</taxon>
        <taxon>Metazoa</taxon>
        <taxon>Spiralia</taxon>
        <taxon>Lophotrochozoa</taxon>
        <taxon>Annelida</taxon>
        <taxon>Polychaeta</taxon>
        <taxon>Sedentaria</taxon>
        <taxon>Canalipalpata</taxon>
        <taxon>Sabellida</taxon>
        <taxon>Siboglinidae</taxon>
        <taxon>Ridgeia</taxon>
    </lineage>
</organism>
<dbReference type="Proteomes" id="UP001209878">
    <property type="component" value="Unassembled WGS sequence"/>
</dbReference>
<evidence type="ECO:0000313" key="3">
    <source>
        <dbReference type="Proteomes" id="UP001209878"/>
    </source>
</evidence>
<evidence type="ECO:0000256" key="1">
    <source>
        <dbReference type="SAM" id="MobiDB-lite"/>
    </source>
</evidence>
<dbReference type="AlphaFoldDB" id="A0AAD9JA83"/>
<dbReference type="EMBL" id="JAODUO010002962">
    <property type="protein sequence ID" value="KAK2149487.1"/>
    <property type="molecule type" value="Genomic_DNA"/>
</dbReference>
<evidence type="ECO:0000313" key="2">
    <source>
        <dbReference type="EMBL" id="KAK2149487.1"/>
    </source>
</evidence>
<name>A0AAD9JA83_RIDPI</name>
<feature type="compositionally biased region" description="Basic and acidic residues" evidence="1">
    <location>
        <begin position="1"/>
        <end position="28"/>
    </location>
</feature>
<keyword evidence="3" id="KW-1185">Reference proteome</keyword>
<feature type="compositionally biased region" description="Gly residues" evidence="1">
    <location>
        <begin position="93"/>
        <end position="102"/>
    </location>
</feature>
<gene>
    <name evidence="2" type="ORF">NP493_2979g00002</name>
</gene>